<evidence type="ECO:0000313" key="1">
    <source>
        <dbReference type="EMBL" id="WNC14078.1"/>
    </source>
</evidence>
<dbReference type="EMBL" id="CP134050">
    <property type="protein sequence ID" value="WNC14078.1"/>
    <property type="molecule type" value="Genomic_DNA"/>
</dbReference>
<gene>
    <name evidence="1" type="ORF">RGB73_25920</name>
</gene>
<accession>A0ABY9T1V3</accession>
<keyword evidence="2" id="KW-1185">Reference proteome</keyword>
<organism evidence="1 2">
    <name type="scientific">Brevibacillus brevis</name>
    <name type="common">Bacillus brevis</name>
    <dbReference type="NCBI Taxonomy" id="1393"/>
    <lineage>
        <taxon>Bacteria</taxon>
        <taxon>Bacillati</taxon>
        <taxon>Bacillota</taxon>
        <taxon>Bacilli</taxon>
        <taxon>Bacillales</taxon>
        <taxon>Paenibacillaceae</taxon>
        <taxon>Brevibacillus</taxon>
    </lineage>
</organism>
<protein>
    <submittedName>
        <fullName evidence="1">Uncharacterized protein</fullName>
    </submittedName>
</protein>
<name>A0ABY9T1V3_BREBE</name>
<dbReference type="RefSeq" id="WP_310765975.1">
    <property type="nucleotide sequence ID" value="NZ_CP134050.1"/>
</dbReference>
<evidence type="ECO:0000313" key="2">
    <source>
        <dbReference type="Proteomes" id="UP001256827"/>
    </source>
</evidence>
<proteinExistence type="predicted"/>
<sequence length="138" mass="15466">MFGFGKKAKKPNGIDVLIIKAEEAKNRSFYQVAFPSSVANDVLSMLKKLEKSKLNKQELLGEIGGFRILTHLEALTGFDIHDDADMEAHPVEIQDFANMLLRRLESLEESGKLDDSEDFAFIMGELTMLRDGSFVPQS</sequence>
<reference evidence="1 2" key="1">
    <citation type="submission" date="2023-09" db="EMBL/GenBank/DDBJ databases">
        <title>Complete Genome and Methylome dissection of Bacillus brevis NEB573 original source of BbsI restriction endonuclease.</title>
        <authorList>
            <person name="Fomenkov A."/>
            <person name="Roberts R.D."/>
        </authorList>
    </citation>
    <scope>NUCLEOTIDE SEQUENCE [LARGE SCALE GENOMIC DNA]</scope>
    <source>
        <strain evidence="1 2">NEB573</strain>
    </source>
</reference>
<dbReference type="Proteomes" id="UP001256827">
    <property type="component" value="Chromosome"/>
</dbReference>